<dbReference type="SUPFAM" id="SSF56973">
    <property type="entry name" value="Aerolisin/ETX pore-forming domain"/>
    <property type="match status" value="1"/>
</dbReference>
<dbReference type="Proteomes" id="UP000298416">
    <property type="component" value="Unassembled WGS sequence"/>
</dbReference>
<proteinExistence type="predicted"/>
<dbReference type="AlphaFoldDB" id="A0A8X8ZTB7"/>
<dbReference type="PANTHER" id="PTHR39244:SF5">
    <property type="entry name" value="NATTERIN-3-LIKE"/>
    <property type="match status" value="1"/>
</dbReference>
<protein>
    <recommendedName>
        <fullName evidence="3">Agglutinin domain-containing protein</fullName>
    </recommendedName>
</protein>
<name>A0A8X8ZTB7_SALSN</name>
<reference evidence="1" key="2">
    <citation type="submission" date="2020-08" db="EMBL/GenBank/DDBJ databases">
        <title>Plant Genome Project.</title>
        <authorList>
            <person name="Zhang R.-G."/>
        </authorList>
    </citation>
    <scope>NUCLEOTIDE SEQUENCE</scope>
    <source>
        <strain evidence="1">Huo1</strain>
        <tissue evidence="1">Leaf</tissue>
    </source>
</reference>
<evidence type="ECO:0000313" key="1">
    <source>
        <dbReference type="EMBL" id="KAG6415364.1"/>
    </source>
</evidence>
<organism evidence="1">
    <name type="scientific">Salvia splendens</name>
    <name type="common">Scarlet sage</name>
    <dbReference type="NCBI Taxonomy" id="180675"/>
    <lineage>
        <taxon>Eukaryota</taxon>
        <taxon>Viridiplantae</taxon>
        <taxon>Streptophyta</taxon>
        <taxon>Embryophyta</taxon>
        <taxon>Tracheophyta</taxon>
        <taxon>Spermatophyta</taxon>
        <taxon>Magnoliopsida</taxon>
        <taxon>eudicotyledons</taxon>
        <taxon>Gunneridae</taxon>
        <taxon>Pentapetalae</taxon>
        <taxon>asterids</taxon>
        <taxon>lamiids</taxon>
        <taxon>Lamiales</taxon>
        <taxon>Lamiaceae</taxon>
        <taxon>Nepetoideae</taxon>
        <taxon>Mentheae</taxon>
        <taxon>Salviinae</taxon>
        <taxon>Salvia</taxon>
        <taxon>Salvia subgen. Calosphace</taxon>
        <taxon>core Calosphace</taxon>
    </lineage>
</organism>
<dbReference type="InterPro" id="IPR036242">
    <property type="entry name" value="Agglutinin_dom_sf"/>
</dbReference>
<dbReference type="EMBL" id="PNBA02000008">
    <property type="protein sequence ID" value="KAG6415364.1"/>
    <property type="molecule type" value="Genomic_DNA"/>
</dbReference>
<dbReference type="Gene3D" id="2.170.15.10">
    <property type="entry name" value="Proaerolysin, chain A, domain 3"/>
    <property type="match status" value="1"/>
</dbReference>
<accession>A0A8X8ZTB7</accession>
<dbReference type="Gene3D" id="2.80.10.50">
    <property type="match status" value="1"/>
</dbReference>
<sequence>MAIPKSIVLGVTEAVTNRYLYCKADGCIGYGGDSVFSPIVSRAINNYFHLRFTCNNKYWQKSKFSHKKQPIEDTTDQSCTLFKPVMTSGEVHFIHVMTGWDVQFNKSSNILYCITEGESVSLGMWDAVALVKMPTHVAFKGYNGMYLRAINRFGARLQFGSNPKIIGPHARTDPNVTDCLAAYIQASAKMQVQELVMNRKIARVKYRMEDARIYDETPFLAGSSTLTNITDQLDTMEVEITYQDQKSYTFSSGISRVITTGVPFIAEGKIETSYEISGLFQWDNTTTITTQVTAVPANSTVTAHYVGTRGTCNIPYSYIL</sequence>
<gene>
    <name evidence="1" type="ORF">SASPL_122775</name>
</gene>
<dbReference type="InterPro" id="IPR053237">
    <property type="entry name" value="Natterin_C"/>
</dbReference>
<evidence type="ECO:0000313" key="2">
    <source>
        <dbReference type="Proteomes" id="UP000298416"/>
    </source>
</evidence>
<keyword evidence="2" id="KW-1185">Reference proteome</keyword>
<comment type="caution">
    <text evidence="1">The sequence shown here is derived from an EMBL/GenBank/DDBJ whole genome shotgun (WGS) entry which is preliminary data.</text>
</comment>
<reference evidence="1" key="1">
    <citation type="submission" date="2018-01" db="EMBL/GenBank/DDBJ databases">
        <authorList>
            <person name="Mao J.F."/>
        </authorList>
    </citation>
    <scope>NUCLEOTIDE SEQUENCE</scope>
    <source>
        <strain evidence="1">Huo1</strain>
        <tissue evidence="1">Leaf</tissue>
    </source>
</reference>
<dbReference type="SUPFAM" id="SSF50382">
    <property type="entry name" value="Agglutinin"/>
    <property type="match status" value="1"/>
</dbReference>
<dbReference type="PANTHER" id="PTHR39244">
    <property type="entry name" value="NATTERIN-4"/>
    <property type="match status" value="1"/>
</dbReference>
<evidence type="ECO:0008006" key="3">
    <source>
        <dbReference type="Google" id="ProtNLM"/>
    </source>
</evidence>